<dbReference type="Proteomes" id="UP000216207">
    <property type="component" value="Unassembled WGS sequence"/>
</dbReference>
<evidence type="ECO:0000259" key="7">
    <source>
        <dbReference type="Pfam" id="PF03816"/>
    </source>
</evidence>
<feature type="domain" description="Cell envelope-related transcriptional attenuator" evidence="7">
    <location>
        <begin position="92"/>
        <end position="245"/>
    </location>
</feature>
<dbReference type="AlphaFoldDB" id="A0A268P1Q9"/>
<reference evidence="8 9" key="1">
    <citation type="submission" date="2017-07" db="EMBL/GenBank/DDBJ databases">
        <title>Isolation and whole genome analysis of endospore-forming bacteria from heroin.</title>
        <authorList>
            <person name="Kalinowski J."/>
            <person name="Ahrens B."/>
            <person name="Al-Dilaimi A."/>
            <person name="Winkler A."/>
            <person name="Wibberg D."/>
            <person name="Schleenbecker U."/>
            <person name="Ruckert C."/>
            <person name="Wolfel R."/>
            <person name="Grass G."/>
        </authorList>
    </citation>
    <scope>NUCLEOTIDE SEQUENCE [LARGE SCALE GENOMIC DNA]</scope>
    <source>
        <strain evidence="8 9">7539</strain>
    </source>
</reference>
<evidence type="ECO:0000313" key="9">
    <source>
        <dbReference type="Proteomes" id="UP000216207"/>
    </source>
</evidence>
<keyword evidence="6" id="KW-0472">Membrane</keyword>
<dbReference type="InterPro" id="IPR004474">
    <property type="entry name" value="LytR_CpsA_psr"/>
</dbReference>
<feature type="transmembrane region" description="Helical" evidence="6">
    <location>
        <begin position="21"/>
        <end position="41"/>
    </location>
</feature>
<evidence type="ECO:0000256" key="2">
    <source>
        <dbReference type="ARBA" id="ARBA00022692"/>
    </source>
</evidence>
<dbReference type="RefSeq" id="WP_011247938.1">
    <property type="nucleotide sequence ID" value="NZ_BOQQ01000002.1"/>
</dbReference>
<organism evidence="8 9">
    <name type="scientific">Shouchella clausii</name>
    <name type="common">Alkalihalobacillus clausii</name>
    <dbReference type="NCBI Taxonomy" id="79880"/>
    <lineage>
        <taxon>Bacteria</taxon>
        <taxon>Bacillati</taxon>
        <taxon>Bacillota</taxon>
        <taxon>Bacilli</taxon>
        <taxon>Bacillales</taxon>
        <taxon>Bacillaceae</taxon>
        <taxon>Shouchella</taxon>
    </lineage>
</organism>
<sequence>MVEDSRKRRRKKRRTKFILKTTLIAAIVALLALGSGVWYIINHLSDTAAGSYQGLDRGNKSERRIEPVDVGKDNFSMLLLGSDYREGDGAERTDSVMVATFNKSERSIILTSIPRDTYVEIVGYRGGGFKDKITHAHAFGGIDMAIDTVEELLDIPIDHYALIRFDGLVDVVDALGGIDLELTYDIDFEEKSRGVNFEFRKGPAHLNGEQALAYARERKSAAGGGDKGRGIRQQQVVEAIIDKAASFSSITRFDDIFQAVGDNLQMDLTFPNIISLHGYASSLNGIETMQLETTGTRRPDIYGNSIWYEDIHEDSLLEIQQTLKQHLELTDPGSANFIDPTSPESESLTDTNSPSGTTSPTE</sequence>
<evidence type="ECO:0000256" key="4">
    <source>
        <dbReference type="ARBA" id="ARBA00022989"/>
    </source>
</evidence>
<evidence type="ECO:0000256" key="5">
    <source>
        <dbReference type="SAM" id="MobiDB-lite"/>
    </source>
</evidence>
<keyword evidence="4 6" id="KW-1133">Transmembrane helix</keyword>
<protein>
    <recommendedName>
        <fullName evidence="7">Cell envelope-related transcriptional attenuator domain-containing protein</fullName>
    </recommendedName>
</protein>
<dbReference type="OMA" id="DTDRMDR"/>
<gene>
    <name evidence="8" type="ORF">CHH72_05350</name>
</gene>
<comment type="similarity">
    <text evidence="1">Belongs to the LytR/CpsA/Psr (LCP) family.</text>
</comment>
<dbReference type="InterPro" id="IPR050922">
    <property type="entry name" value="LytR/CpsA/Psr_CW_biosynth"/>
</dbReference>
<dbReference type="PANTHER" id="PTHR33392:SF3">
    <property type="entry name" value="POLYISOPRENYL-TEICHOIC ACID--PEPTIDOGLYCAN TEICHOIC ACID TRANSFERASE TAGT"/>
    <property type="match status" value="1"/>
</dbReference>
<accession>A0A268P1Q9</accession>
<name>A0A268P1Q9_SHOCL</name>
<feature type="region of interest" description="Disordered" evidence="5">
    <location>
        <begin position="331"/>
        <end position="362"/>
    </location>
</feature>
<evidence type="ECO:0000256" key="3">
    <source>
        <dbReference type="ARBA" id="ARBA00022968"/>
    </source>
</evidence>
<dbReference type="Pfam" id="PF03816">
    <property type="entry name" value="LytR_cpsA_psr"/>
    <property type="match status" value="1"/>
</dbReference>
<comment type="caution">
    <text evidence="8">The sequence shown here is derived from an EMBL/GenBank/DDBJ whole genome shotgun (WGS) entry which is preliminary data.</text>
</comment>
<dbReference type="Gene3D" id="3.40.630.190">
    <property type="entry name" value="LCP protein"/>
    <property type="match status" value="1"/>
</dbReference>
<keyword evidence="3" id="KW-0735">Signal-anchor</keyword>
<evidence type="ECO:0000313" key="8">
    <source>
        <dbReference type="EMBL" id="PAE89683.1"/>
    </source>
</evidence>
<keyword evidence="2 6" id="KW-0812">Transmembrane</keyword>
<dbReference type="PANTHER" id="PTHR33392">
    <property type="entry name" value="POLYISOPRENYL-TEICHOIC ACID--PEPTIDOGLYCAN TEICHOIC ACID TRANSFERASE TAGU"/>
    <property type="match status" value="1"/>
</dbReference>
<proteinExistence type="inferred from homology"/>
<feature type="compositionally biased region" description="Polar residues" evidence="5">
    <location>
        <begin position="342"/>
        <end position="362"/>
    </location>
</feature>
<evidence type="ECO:0000256" key="6">
    <source>
        <dbReference type="SAM" id="Phobius"/>
    </source>
</evidence>
<dbReference type="EMBL" id="NPCC01000006">
    <property type="protein sequence ID" value="PAE89683.1"/>
    <property type="molecule type" value="Genomic_DNA"/>
</dbReference>
<evidence type="ECO:0000256" key="1">
    <source>
        <dbReference type="ARBA" id="ARBA00006068"/>
    </source>
</evidence>
<dbReference type="GO" id="GO:0071555">
    <property type="term" value="P:cell wall organization"/>
    <property type="evidence" value="ECO:0007669"/>
    <property type="project" value="UniProtKB-KW"/>
</dbReference>
<dbReference type="NCBIfam" id="TIGR00350">
    <property type="entry name" value="lytR_cpsA_psr"/>
    <property type="match status" value="1"/>
</dbReference>